<dbReference type="GO" id="GO:0046872">
    <property type="term" value="F:metal ion binding"/>
    <property type="evidence" value="ECO:0007669"/>
    <property type="project" value="UniProtKB-KW"/>
</dbReference>
<dbReference type="STRING" id="337451.A0A443PJI0"/>
<dbReference type="InterPro" id="IPR050295">
    <property type="entry name" value="Plant_2OG-oxidoreductases"/>
</dbReference>
<keyword evidence="4" id="KW-0560">Oxidoreductase</keyword>
<evidence type="ECO:0000313" key="4">
    <source>
        <dbReference type="EMBL" id="RWR90934.1"/>
    </source>
</evidence>
<protein>
    <submittedName>
        <fullName evidence="4">Oxoglutarate/iron-dependent dioxygenase</fullName>
    </submittedName>
</protein>
<dbReference type="Pfam" id="PF14226">
    <property type="entry name" value="DIOX_N"/>
    <property type="match status" value="1"/>
</dbReference>
<dbReference type="Gene3D" id="2.60.120.330">
    <property type="entry name" value="B-lactam Antibiotic, Isopenicillin N Synthase, Chain"/>
    <property type="match status" value="1"/>
</dbReference>
<dbReference type="EMBL" id="QPKB01000008">
    <property type="protein sequence ID" value="RWR90934.1"/>
    <property type="molecule type" value="Genomic_DNA"/>
</dbReference>
<reference evidence="4 5" key="1">
    <citation type="journal article" date="2019" name="Nat. Plants">
        <title>Stout camphor tree genome fills gaps in understanding of flowering plant genome evolution.</title>
        <authorList>
            <person name="Chaw S.M."/>
            <person name="Liu Y.C."/>
            <person name="Wu Y.W."/>
            <person name="Wang H.Y."/>
            <person name="Lin C.I."/>
            <person name="Wu C.S."/>
            <person name="Ke H.M."/>
            <person name="Chang L.Y."/>
            <person name="Hsu C.Y."/>
            <person name="Yang H.T."/>
            <person name="Sudianto E."/>
            <person name="Hsu M.H."/>
            <person name="Wu K.P."/>
            <person name="Wang L.N."/>
            <person name="Leebens-Mack J.H."/>
            <person name="Tsai I.J."/>
        </authorList>
    </citation>
    <scope>NUCLEOTIDE SEQUENCE [LARGE SCALE GENOMIC DNA]</scope>
    <source>
        <strain evidence="5">cv. Chaw 1501</strain>
        <tissue evidence="4">Young leaves</tissue>
    </source>
</reference>
<organism evidence="4 5">
    <name type="scientific">Cinnamomum micranthum f. kanehirae</name>
    <dbReference type="NCBI Taxonomy" id="337451"/>
    <lineage>
        <taxon>Eukaryota</taxon>
        <taxon>Viridiplantae</taxon>
        <taxon>Streptophyta</taxon>
        <taxon>Embryophyta</taxon>
        <taxon>Tracheophyta</taxon>
        <taxon>Spermatophyta</taxon>
        <taxon>Magnoliopsida</taxon>
        <taxon>Magnoliidae</taxon>
        <taxon>Laurales</taxon>
        <taxon>Lauraceae</taxon>
        <taxon>Cinnamomum</taxon>
    </lineage>
</organism>
<keyword evidence="1" id="KW-0479">Metal-binding</keyword>
<comment type="caution">
    <text evidence="4">The sequence shown here is derived from an EMBL/GenBank/DDBJ whole genome shotgun (WGS) entry which is preliminary data.</text>
</comment>
<dbReference type="PANTHER" id="PTHR47991">
    <property type="entry name" value="OXOGLUTARATE/IRON-DEPENDENT DIOXYGENASE"/>
    <property type="match status" value="1"/>
</dbReference>
<keyword evidence="4" id="KW-0223">Dioxygenase</keyword>
<gene>
    <name evidence="4" type="ORF">CKAN_02006500</name>
</gene>
<proteinExistence type="predicted"/>
<dbReference type="GO" id="GO:0051213">
    <property type="term" value="F:dioxygenase activity"/>
    <property type="evidence" value="ECO:0007669"/>
    <property type="project" value="UniProtKB-KW"/>
</dbReference>
<evidence type="ECO:0000256" key="2">
    <source>
        <dbReference type="ARBA" id="ARBA00023004"/>
    </source>
</evidence>
<dbReference type="AlphaFoldDB" id="A0A443PJI0"/>
<keyword evidence="5" id="KW-1185">Reference proteome</keyword>
<dbReference type="SUPFAM" id="SSF51197">
    <property type="entry name" value="Clavaminate synthase-like"/>
    <property type="match status" value="1"/>
</dbReference>
<evidence type="ECO:0000313" key="5">
    <source>
        <dbReference type="Proteomes" id="UP000283530"/>
    </source>
</evidence>
<dbReference type="InterPro" id="IPR026992">
    <property type="entry name" value="DIOX_N"/>
</dbReference>
<dbReference type="InterPro" id="IPR027443">
    <property type="entry name" value="IPNS-like_sf"/>
</dbReference>
<feature type="domain" description="Non-haem dioxygenase N-terminal" evidence="3">
    <location>
        <begin position="31"/>
        <end position="109"/>
    </location>
</feature>
<accession>A0A443PJI0</accession>
<evidence type="ECO:0000256" key="1">
    <source>
        <dbReference type="ARBA" id="ARBA00022723"/>
    </source>
</evidence>
<name>A0A443PJI0_9MAGN</name>
<dbReference type="Proteomes" id="UP000283530">
    <property type="component" value="Unassembled WGS sequence"/>
</dbReference>
<keyword evidence="2" id="KW-0408">Iron</keyword>
<dbReference type="OrthoDB" id="627829at2759"/>
<evidence type="ECO:0000259" key="3">
    <source>
        <dbReference type="Pfam" id="PF14226"/>
    </source>
</evidence>
<sequence length="146" mass="17268">MLRAIGVLIFVQVDQLVLRSVVNHLDYLGVRITNHGVKQCLMKELIRVLEDFYSLPWEQKVKYVSDYVTSPVRYGTSLNTPLVHENTRYWRDHLRHFGHPLESNIQHWPADPLSYSWHGNHDAGIRYDWKLWMLPSWHGNHDAGIR</sequence>